<dbReference type="InterPro" id="IPR036890">
    <property type="entry name" value="HATPase_C_sf"/>
</dbReference>
<organism evidence="3 4">
    <name type="scientific">Rhodotorula graminis (strain WP1)</name>
    <dbReference type="NCBI Taxonomy" id="578459"/>
    <lineage>
        <taxon>Eukaryota</taxon>
        <taxon>Fungi</taxon>
        <taxon>Dikarya</taxon>
        <taxon>Basidiomycota</taxon>
        <taxon>Pucciniomycotina</taxon>
        <taxon>Microbotryomycetes</taxon>
        <taxon>Sporidiobolales</taxon>
        <taxon>Sporidiobolaceae</taxon>
        <taxon>Rhodotorula</taxon>
    </lineage>
</organism>
<dbReference type="Pfam" id="PF25794">
    <property type="entry name" value="SACS"/>
    <property type="match status" value="1"/>
</dbReference>
<dbReference type="CDD" id="cd14279">
    <property type="entry name" value="CUE"/>
    <property type="match status" value="1"/>
</dbReference>
<feature type="domain" description="Sacsin/Nov" evidence="2">
    <location>
        <begin position="26"/>
        <end position="125"/>
    </location>
</feature>
<name>A0A194SG15_RHOGW</name>
<feature type="region of interest" description="Disordered" evidence="1">
    <location>
        <begin position="333"/>
        <end position="355"/>
    </location>
</feature>
<evidence type="ECO:0000313" key="4">
    <source>
        <dbReference type="Proteomes" id="UP000053890"/>
    </source>
</evidence>
<dbReference type="SUPFAM" id="SSF55874">
    <property type="entry name" value="ATPase domain of HSP90 chaperone/DNA topoisomerase II/histidine kinase"/>
    <property type="match status" value="1"/>
</dbReference>
<dbReference type="GeneID" id="28975679"/>
<protein>
    <recommendedName>
        <fullName evidence="2">Sacsin/Nov domain-containing protein</fullName>
    </recommendedName>
</protein>
<dbReference type="OrthoDB" id="10031156at2759"/>
<dbReference type="Proteomes" id="UP000053890">
    <property type="component" value="Unassembled WGS sequence"/>
</dbReference>
<accession>A0A194SG15</accession>
<dbReference type="InterPro" id="IPR022155">
    <property type="entry name" value="DUF3684"/>
</dbReference>
<dbReference type="RefSeq" id="XP_018274625.1">
    <property type="nucleotide sequence ID" value="XM_018415231.1"/>
</dbReference>
<evidence type="ECO:0000313" key="3">
    <source>
        <dbReference type="EMBL" id="KPV78576.1"/>
    </source>
</evidence>
<dbReference type="Gene3D" id="3.30.565.10">
    <property type="entry name" value="Histidine kinase-like ATPase, C-terminal domain"/>
    <property type="match status" value="1"/>
</dbReference>
<dbReference type="PANTHER" id="PTHR47839">
    <property type="entry name" value="DOMAIN PROTEIN, PUTATIVE (AFU_ORTHOLOGUE AFUA_6G04830)-RELATED"/>
    <property type="match status" value="1"/>
</dbReference>
<dbReference type="STRING" id="578459.A0A194SG15"/>
<evidence type="ECO:0000256" key="1">
    <source>
        <dbReference type="SAM" id="MobiDB-lite"/>
    </source>
</evidence>
<dbReference type="InterPro" id="IPR058210">
    <property type="entry name" value="SACS/Nov_dom"/>
</dbReference>
<feature type="region of interest" description="Disordered" evidence="1">
    <location>
        <begin position="1554"/>
        <end position="1646"/>
    </location>
</feature>
<dbReference type="Pfam" id="PF12449">
    <property type="entry name" value="DUF3684"/>
    <property type="match status" value="1"/>
</dbReference>
<keyword evidence="4" id="KW-1185">Reference proteome</keyword>
<sequence length="1842" mass="200861">MPPSNLQALLAGGADEQVSVNQRALVEKILARYSGEHTVFRELLQNSDDAGASTVELHFRTTTGSTSSADAQPHYSPDDLPNLAHTKVASIMVRNDGFVFRKEDWARLQEIASGNPDEAKLGAFGTSGSLPPRTCASQTLTLFLLTGVGFYSLFSICDEPVVSSGSRVVGFFWKGGGDQLYVKSATDESGATNLSADGRPWTTFLMDLREPAPMPEPNDFARFLTSCLGFTQNLRTLSLYFDGHLLFRVDKTLAPSRALDLRHNLAQSSPLKLLRLQHVDEAPFQLRAQVSGWMLRSLVKPKKPLVTAASLTSAAATSTSSFASRMLSAFSSRSTASHAPSPSSSTPPPPLVAAKPARDPLAHVHATLFLRTVAASLVVSPSPHFAAETLRATKKALPKTTRYSLVWTGKAEFDASHGGSTGQGTDDELEADARRVFSGLLPADLGTQGRVAIGFATVQTTGFAGSVGARFIPTVERESLDFQAKYVADWNRELLWAGGLLARTVYEHEMDDIERVWRRVGDKGEVDEARGGSSRNVRCTSFFTFTKSTPQEIVGTLAESTFFQSNPNTSVTLISSVGPTAAHKLRLPSPQLAGFIKAIPVVPALIAENAPRFLAVLRDRDLIRDISLEDIFADLGAHPLTVGEATALFKWWTTLASNRSYDPRLVQRLKDAAMLSVPTSPTSSDPTDVRIHPLGAFRTFLVPKVVPADMPVPEHTLPFDLSRSVANADLVRIFGFQELSLLEWVRFLVGPTMRGKSAKSETDVTASPVFVESVLAVLAKGWQQVPAVQQRDLVQLVSTIPLIPTRQGLKQPDQAYMPNVSLFEDLATTVLPSGAPIKGNMDKLLLALGVRRHVELQLVFTRLLGAGDWSHVQLVKYLVTVQETLSPAEKDRLRQTRWLPREGEAKVEQPAGADGVVPKPKTVRYRAADLYEPAEALRELGLPLVDWTDSPSRWRPGSDEAKLLFDLGLQRIPVVEKVLEIAAHSADVAKQDKALRYFLDGCLTHGYGKSSSSLTSSLPTFLLAAADSPAKHDLAFVPARHKGKEVRVKPTEVFGNVDAALLGFATLAPAYAAEETRFGIRRDPPAGQLVAALISNPPQTLAEASKVFAYLSGQVSSFSTAELDALRWAAIVPVRKPDLKIDVVPPLNLYFSTSDTVLPPGLKGLFSTVPDFGPAAKPFLVACGVKESPSTAEITTMLISDPSRFYDLAGSAERYLSVLRLVAVNYGSLSSTLRSRMKLSAFFLGSKRISSSTTAAPARALLEQQEDDEDDEAGETTLVYQLARASELAINDEPAAFQVFQGDILACPQEDALEALAEQLGARRISRLITENYHTAGEADSGSRRAQEMRRTVAERTFLFLSERRQQYGKGELKHDPDWIQKHLVVLEVRSIELVRSLNSAQGLKRSTATASACAKLAQNGDAHLYISQSIEVDFFEVAMGLNKLLLVKTRPNDALLLLTILQTTLKNLKRRGFNVDRIMNARKAEREAADQRMREERLQAQLKAQSALSGEKLDAAVRDLSAMFPDADPDFLRTLLTTQEPPHLENAANQLLSTSQYPRRRQTAPPPPPSSSSSPQAVSAAAQQQPSGGFLSGLRRQLKGESSRSGSPLPPPPSLTPPASSPRPGAVSQRPPGMSPQPHRPEAMPTSTDAIRANLTRAIQASRPESASNVSMAVEKTEVKESEAYCDATAAANLSFVADVGGLRFFASRDVPDPTGFVAEHHDALLRMVNRVLRPVGEVFALDPRALHVFYDLEGPLIAFNRGGAIYLNYRFYAAWHDKLVVEGKMAEPLISTYHSVAHEIAHNLVKPHDAQFNFFFSQFCEEYFVPMARLLQQTERALET</sequence>
<reference evidence="3 4" key="1">
    <citation type="journal article" date="2015" name="Front. Microbiol.">
        <title>Genome sequence of the plant growth promoting endophytic yeast Rhodotorula graminis WP1.</title>
        <authorList>
            <person name="Firrincieli A."/>
            <person name="Otillar R."/>
            <person name="Salamov A."/>
            <person name="Schmutz J."/>
            <person name="Khan Z."/>
            <person name="Redman R.S."/>
            <person name="Fleck N.D."/>
            <person name="Lindquist E."/>
            <person name="Grigoriev I.V."/>
            <person name="Doty S.L."/>
        </authorList>
    </citation>
    <scope>NUCLEOTIDE SEQUENCE [LARGE SCALE GENOMIC DNA]</scope>
    <source>
        <strain evidence="3 4">WP1</strain>
    </source>
</reference>
<dbReference type="EMBL" id="KQ474073">
    <property type="protein sequence ID" value="KPV78576.1"/>
    <property type="molecule type" value="Genomic_DNA"/>
</dbReference>
<feature type="compositionally biased region" description="Low complexity" evidence="1">
    <location>
        <begin position="1572"/>
        <end position="1588"/>
    </location>
</feature>
<dbReference type="OMA" id="VYWWVIL"/>
<dbReference type="PANTHER" id="PTHR47839:SF1">
    <property type="entry name" value="DOMAIN PROTEIN, PUTATIVE (AFU_ORTHOLOGUE AFUA_6G04830)-RELATED"/>
    <property type="match status" value="1"/>
</dbReference>
<evidence type="ECO:0000259" key="2">
    <source>
        <dbReference type="Pfam" id="PF25794"/>
    </source>
</evidence>
<gene>
    <name evidence="3" type="ORF">RHOBADRAFT_49193</name>
</gene>
<proteinExistence type="predicted"/>
<feature type="compositionally biased region" description="Low complexity" evidence="1">
    <location>
        <begin position="333"/>
        <end position="344"/>
    </location>
</feature>
<feature type="compositionally biased region" description="Pro residues" evidence="1">
    <location>
        <begin position="1609"/>
        <end position="1622"/>
    </location>
</feature>